<feature type="transmembrane region" description="Helical" evidence="8">
    <location>
        <begin position="48"/>
        <end position="69"/>
    </location>
</feature>
<keyword evidence="10" id="KW-1185">Reference proteome</keyword>
<dbReference type="EMBL" id="SLXM01000001">
    <property type="protein sequence ID" value="TCP28094.1"/>
    <property type="molecule type" value="Genomic_DNA"/>
</dbReference>
<gene>
    <name evidence="9" type="ORF">EV195_101254</name>
</gene>
<dbReference type="AlphaFoldDB" id="A0A4R2P2C1"/>
<evidence type="ECO:0000256" key="7">
    <source>
        <dbReference type="PIRSR" id="PIRSR604254-1"/>
    </source>
</evidence>
<dbReference type="Proteomes" id="UP000294564">
    <property type="component" value="Unassembled WGS sequence"/>
</dbReference>
<keyword evidence="3" id="KW-1003">Cell membrane</keyword>
<keyword evidence="7" id="KW-0862">Zinc</keyword>
<feature type="binding site" evidence="7">
    <location>
        <position position="194"/>
    </location>
    <ligand>
        <name>Zn(2+)</name>
        <dbReference type="ChEBI" id="CHEBI:29105"/>
    </ligand>
</feature>
<feature type="binding site" evidence="7">
    <location>
        <position position="190"/>
    </location>
    <ligand>
        <name>Zn(2+)</name>
        <dbReference type="ChEBI" id="CHEBI:29105"/>
    </ligand>
</feature>
<evidence type="ECO:0000256" key="3">
    <source>
        <dbReference type="ARBA" id="ARBA00022475"/>
    </source>
</evidence>
<evidence type="ECO:0000313" key="10">
    <source>
        <dbReference type="Proteomes" id="UP000294564"/>
    </source>
</evidence>
<keyword evidence="5 8" id="KW-1133">Transmembrane helix</keyword>
<dbReference type="PANTHER" id="PTHR20855:SF3">
    <property type="entry name" value="LD03007P"/>
    <property type="match status" value="1"/>
</dbReference>
<dbReference type="GO" id="GO:0046872">
    <property type="term" value="F:metal ion binding"/>
    <property type="evidence" value="ECO:0007669"/>
    <property type="project" value="UniProtKB-KW"/>
</dbReference>
<dbReference type="InterPro" id="IPR004254">
    <property type="entry name" value="AdipoR/HlyIII-related"/>
</dbReference>
<dbReference type="NCBIfam" id="TIGR01065">
    <property type="entry name" value="hlyIII"/>
    <property type="match status" value="1"/>
</dbReference>
<evidence type="ECO:0000313" key="9">
    <source>
        <dbReference type="EMBL" id="TCP28094.1"/>
    </source>
</evidence>
<evidence type="ECO:0000256" key="8">
    <source>
        <dbReference type="SAM" id="Phobius"/>
    </source>
</evidence>
<reference evidence="9 10" key="1">
    <citation type="submission" date="2019-03" db="EMBL/GenBank/DDBJ databases">
        <title>Genomic Encyclopedia of Type Strains, Phase IV (KMG-IV): sequencing the most valuable type-strain genomes for metagenomic binning, comparative biology and taxonomic classification.</title>
        <authorList>
            <person name="Goeker M."/>
        </authorList>
    </citation>
    <scope>NUCLEOTIDE SEQUENCE [LARGE SCALE GENOMIC DNA]</scope>
    <source>
        <strain evidence="9 10">DSM 14836</strain>
    </source>
</reference>
<feature type="transmembrane region" description="Helical" evidence="8">
    <location>
        <begin position="109"/>
        <end position="129"/>
    </location>
</feature>
<feature type="binding site" evidence="7">
    <location>
        <position position="68"/>
    </location>
    <ligand>
        <name>Zn(2+)</name>
        <dbReference type="ChEBI" id="CHEBI:29105"/>
    </ligand>
</feature>
<keyword evidence="7" id="KW-0479">Metal-binding</keyword>
<feature type="transmembrane region" description="Helical" evidence="8">
    <location>
        <begin position="190"/>
        <end position="209"/>
    </location>
</feature>
<organism evidence="9 10">
    <name type="scientific">Tenacibaculum skagerrakense</name>
    <dbReference type="NCBI Taxonomy" id="186571"/>
    <lineage>
        <taxon>Bacteria</taxon>
        <taxon>Pseudomonadati</taxon>
        <taxon>Bacteroidota</taxon>
        <taxon>Flavobacteriia</taxon>
        <taxon>Flavobacteriales</taxon>
        <taxon>Flavobacteriaceae</taxon>
        <taxon>Tenacibaculum</taxon>
    </lineage>
</organism>
<keyword evidence="6 8" id="KW-0472">Membrane</keyword>
<keyword evidence="4 8" id="KW-0812">Transmembrane</keyword>
<dbReference type="RefSeq" id="WP_207899759.1">
    <property type="nucleotide sequence ID" value="NZ_SLXM01000001.1"/>
</dbReference>
<dbReference type="GO" id="GO:0140911">
    <property type="term" value="F:pore-forming activity"/>
    <property type="evidence" value="ECO:0007669"/>
    <property type="project" value="InterPro"/>
</dbReference>
<comment type="caution">
    <text evidence="9">The sequence shown here is derived from an EMBL/GenBank/DDBJ whole genome shotgun (WGS) entry which is preliminary data.</text>
</comment>
<evidence type="ECO:0000256" key="2">
    <source>
        <dbReference type="ARBA" id="ARBA00008488"/>
    </source>
</evidence>
<protein>
    <submittedName>
        <fullName evidence="9">Hemolysin III</fullName>
    </submittedName>
</protein>
<evidence type="ECO:0000256" key="4">
    <source>
        <dbReference type="ARBA" id="ARBA00022692"/>
    </source>
</evidence>
<name>A0A4R2P2C1_9FLAO</name>
<feature type="transmembrane region" description="Helical" evidence="8">
    <location>
        <begin position="14"/>
        <end position="36"/>
    </location>
</feature>
<dbReference type="Pfam" id="PF03006">
    <property type="entry name" value="HlyIII"/>
    <property type="match status" value="1"/>
</dbReference>
<feature type="transmembrane region" description="Helical" evidence="8">
    <location>
        <begin position="136"/>
        <end position="156"/>
    </location>
</feature>
<sequence>MNQSNNDYSQKEEFLNILTHGFGFFASVFAFMLLFLKAMVYNSFWESASFIVFGLSMLILYAASTLYHSAKNLEKRAKLKVFDHAAIFVLIAGSYTPFCIVALQSTLGWNMFLLVWFIALIGIVFKLFFTGKLKHVSTVMYVLMGWLVVFFISPLMNSLSDLGANYLIAGGVFYTIGAILYSIKKIPYNHAIFHVFVLLGSFSHFWAIYNL</sequence>
<proteinExistence type="inferred from homology"/>
<dbReference type="PANTHER" id="PTHR20855">
    <property type="entry name" value="ADIPOR/PROGESTIN RECEPTOR-RELATED"/>
    <property type="match status" value="1"/>
</dbReference>
<feature type="transmembrane region" description="Helical" evidence="8">
    <location>
        <begin position="162"/>
        <end position="183"/>
    </location>
</feature>
<accession>A0A4R2P2C1</accession>
<comment type="similarity">
    <text evidence="2">Belongs to the UPF0073 (Hly-III) family.</text>
</comment>
<dbReference type="GO" id="GO:0005886">
    <property type="term" value="C:plasma membrane"/>
    <property type="evidence" value="ECO:0007669"/>
    <property type="project" value="UniProtKB-SubCell"/>
</dbReference>
<evidence type="ECO:0000256" key="6">
    <source>
        <dbReference type="ARBA" id="ARBA00023136"/>
    </source>
</evidence>
<comment type="subcellular location">
    <subcellularLocation>
        <location evidence="1">Cell membrane</location>
        <topology evidence="1">Multi-pass membrane protein</topology>
    </subcellularLocation>
</comment>
<feature type="transmembrane region" description="Helical" evidence="8">
    <location>
        <begin position="81"/>
        <end position="103"/>
    </location>
</feature>
<evidence type="ECO:0000256" key="1">
    <source>
        <dbReference type="ARBA" id="ARBA00004651"/>
    </source>
</evidence>
<dbReference type="InterPro" id="IPR005744">
    <property type="entry name" value="Hy-lIII"/>
</dbReference>
<evidence type="ECO:0000256" key="5">
    <source>
        <dbReference type="ARBA" id="ARBA00022989"/>
    </source>
</evidence>